<evidence type="ECO:0000313" key="5">
    <source>
        <dbReference type="Proteomes" id="UP000887226"/>
    </source>
</evidence>
<organism evidence="4 5">
    <name type="scientific">Calycina marina</name>
    <dbReference type="NCBI Taxonomy" id="1763456"/>
    <lineage>
        <taxon>Eukaryota</taxon>
        <taxon>Fungi</taxon>
        <taxon>Dikarya</taxon>
        <taxon>Ascomycota</taxon>
        <taxon>Pezizomycotina</taxon>
        <taxon>Leotiomycetes</taxon>
        <taxon>Helotiales</taxon>
        <taxon>Pezizellaceae</taxon>
        <taxon>Calycina</taxon>
    </lineage>
</organism>
<feature type="region of interest" description="Disordered" evidence="2">
    <location>
        <begin position="166"/>
        <end position="208"/>
    </location>
</feature>
<keyword evidence="5" id="KW-1185">Reference proteome</keyword>
<evidence type="ECO:0000259" key="3">
    <source>
        <dbReference type="Pfam" id="PF08457"/>
    </source>
</evidence>
<dbReference type="AlphaFoldDB" id="A0A9P7Z0F3"/>
<feature type="domain" description="Sfi1 spindle body" evidence="3">
    <location>
        <begin position="263"/>
        <end position="676"/>
    </location>
</feature>
<evidence type="ECO:0000313" key="4">
    <source>
        <dbReference type="EMBL" id="KAG9243052.1"/>
    </source>
</evidence>
<dbReference type="OrthoDB" id="5215300at2759"/>
<reference evidence="4" key="1">
    <citation type="journal article" date="2021" name="IMA Fungus">
        <title>Genomic characterization of three marine fungi, including Emericellopsis atlantica sp. nov. with signatures of a generalist lifestyle and marine biomass degradation.</title>
        <authorList>
            <person name="Hagestad O.C."/>
            <person name="Hou L."/>
            <person name="Andersen J.H."/>
            <person name="Hansen E.H."/>
            <person name="Altermark B."/>
            <person name="Li C."/>
            <person name="Kuhnert E."/>
            <person name="Cox R.J."/>
            <person name="Crous P.W."/>
            <person name="Spatafora J.W."/>
            <person name="Lail K."/>
            <person name="Amirebrahimi M."/>
            <person name="Lipzen A."/>
            <person name="Pangilinan J."/>
            <person name="Andreopoulos W."/>
            <person name="Hayes R.D."/>
            <person name="Ng V."/>
            <person name="Grigoriev I.V."/>
            <person name="Jackson S.A."/>
            <person name="Sutton T.D.S."/>
            <person name="Dobson A.D.W."/>
            <person name="Rama T."/>
        </authorList>
    </citation>
    <scope>NUCLEOTIDE SEQUENCE</scope>
    <source>
        <strain evidence="4">TRa3180A</strain>
    </source>
</reference>
<keyword evidence="1" id="KW-0175">Coiled coil</keyword>
<feature type="region of interest" description="Disordered" evidence="2">
    <location>
        <begin position="692"/>
        <end position="714"/>
    </location>
</feature>
<evidence type="ECO:0000256" key="2">
    <source>
        <dbReference type="SAM" id="MobiDB-lite"/>
    </source>
</evidence>
<feature type="coiled-coil region" evidence="1">
    <location>
        <begin position="411"/>
        <end position="438"/>
    </location>
</feature>
<dbReference type="EMBL" id="MU254010">
    <property type="protein sequence ID" value="KAG9243052.1"/>
    <property type="molecule type" value="Genomic_DNA"/>
</dbReference>
<feature type="coiled-coil region" evidence="1">
    <location>
        <begin position="294"/>
        <end position="328"/>
    </location>
</feature>
<evidence type="ECO:0000256" key="1">
    <source>
        <dbReference type="SAM" id="Coils"/>
    </source>
</evidence>
<sequence>MAPFLTLRERVVVTFACLPHLTTADAFNMSSQGKIDLTNLTVTSSNSSRTHGISEPSISQPSIYYSDDDFKILHLMVQDAQSRLPKLPERERLPTNALFSAYYAIQDEFPEMDADNRLARLLFKIGGLDGATGGMDLKARFVAVLEKMGIEVEFGDVTVTDFTGQRFSEETEETPEAEESQDIIVSENLNDQTEEFPEELEEMSETEKTQDIIVSENLNDQTEEFPEEMEKPLELEETQDLVSECLRDQTDMDETPEVEQMKESDEELAIEAGRQAILEEALKAWQQKKLAADKVRAQQVLQAAKDLRVQLEQEAAEIEEKRVLKERVEAWQQATDSAIFREQQEEIAIAFDREKILQEGVMAMRMACRVKIVENKINDRLKIETLYRWAIAGRLRYAERITQDRILQKTIKSCAEKAQEAQEKHAVQEEAAKQFSKQKSQGTLMRLMIAKKKRAEEQELIAKEFHEPRLLQAVIKPWHEESQQNKKMQNMADDARYYFLAWKSLRKWKTAAKKSKDDKLKARNIKFKESYARVKWMIKVNLKRIAFDVWKVKVEKILDMKAQVAEVKRNRDVIIGIEMFDKWRARSEEIAEMDVMYEEMLLRKSLKAWKWKQQVLEDLEREAVIHYQEKQQHLAMKKWSIHNLQQQGRETQADTIRDRTTRKSFKKMFTHWNQRAGQCKLVRPLDIEEAEGRSEAWSEADDDAGEDVSGERDLVPVTPVPGYLNTPSRRIERVTASAPGYFNTQLRRTERVTAGERDLVPVTPVPGYLSTQWRKTERVSAAAARFISTTPKAPLSTPIERQLRAQYSVGGIQVGESSIQPDSILLPAISRGALGKSRLGKNVGFADLPVREKKNNEVK</sequence>
<dbReference type="InterPro" id="IPR013665">
    <property type="entry name" value="Sfi1_dom"/>
</dbReference>
<name>A0A9P7Z0F3_9HELO</name>
<gene>
    <name evidence="4" type="ORF">BJ878DRAFT_553707</name>
</gene>
<accession>A0A9P7Z0F3</accession>
<proteinExistence type="predicted"/>
<feature type="compositionally biased region" description="Acidic residues" evidence="2">
    <location>
        <begin position="192"/>
        <end position="204"/>
    </location>
</feature>
<dbReference type="Proteomes" id="UP000887226">
    <property type="component" value="Unassembled WGS sequence"/>
</dbReference>
<feature type="compositionally biased region" description="Acidic residues" evidence="2">
    <location>
        <begin position="170"/>
        <end position="181"/>
    </location>
</feature>
<protein>
    <submittedName>
        <fullName evidence="4">Sfi1 spindle body protein-domain-containing protein</fullName>
    </submittedName>
</protein>
<dbReference type="Pfam" id="PF08457">
    <property type="entry name" value="Sfi1"/>
    <property type="match status" value="1"/>
</dbReference>
<comment type="caution">
    <text evidence="4">The sequence shown here is derived from an EMBL/GenBank/DDBJ whole genome shotgun (WGS) entry which is preliminary data.</text>
</comment>
<feature type="compositionally biased region" description="Acidic residues" evidence="2">
    <location>
        <begin position="698"/>
        <end position="708"/>
    </location>
</feature>